<evidence type="ECO:0000313" key="1">
    <source>
        <dbReference type="EMBL" id="KOC68636.1"/>
    </source>
</evidence>
<reference evidence="1 2" key="1">
    <citation type="submission" date="2015-07" db="EMBL/GenBank/DDBJ databases">
        <title>The genome of Habropoda laboriosa.</title>
        <authorList>
            <person name="Pan H."/>
            <person name="Kapheim K."/>
        </authorList>
    </citation>
    <scope>NUCLEOTIDE SEQUENCE [LARGE SCALE GENOMIC DNA]</scope>
    <source>
        <strain evidence="1">0110345459</strain>
    </source>
</reference>
<sequence>MSVLCEGQERCSEVNSVMKLRKLLPAEDCRACEDSGYKVNRLTKVSIKTNGLLLIAFLREKENHACRRNDEREDPFYAQQRVITDAILQR</sequence>
<dbReference type="AlphaFoldDB" id="A0A0L7RCZ7"/>
<protein>
    <submittedName>
        <fullName evidence="1">Uncharacterized protein</fullName>
    </submittedName>
</protein>
<keyword evidence="2" id="KW-1185">Reference proteome</keyword>
<name>A0A0L7RCZ7_9HYME</name>
<gene>
    <name evidence="1" type="ORF">WH47_06428</name>
</gene>
<organism evidence="1 2">
    <name type="scientific">Habropoda laboriosa</name>
    <dbReference type="NCBI Taxonomy" id="597456"/>
    <lineage>
        <taxon>Eukaryota</taxon>
        <taxon>Metazoa</taxon>
        <taxon>Ecdysozoa</taxon>
        <taxon>Arthropoda</taxon>
        <taxon>Hexapoda</taxon>
        <taxon>Insecta</taxon>
        <taxon>Pterygota</taxon>
        <taxon>Neoptera</taxon>
        <taxon>Endopterygota</taxon>
        <taxon>Hymenoptera</taxon>
        <taxon>Apocrita</taxon>
        <taxon>Aculeata</taxon>
        <taxon>Apoidea</taxon>
        <taxon>Anthophila</taxon>
        <taxon>Apidae</taxon>
        <taxon>Habropoda</taxon>
    </lineage>
</organism>
<accession>A0A0L7RCZ7</accession>
<proteinExistence type="predicted"/>
<dbReference type="Proteomes" id="UP000053825">
    <property type="component" value="Unassembled WGS sequence"/>
</dbReference>
<dbReference type="EMBL" id="KQ414615">
    <property type="protein sequence ID" value="KOC68636.1"/>
    <property type="molecule type" value="Genomic_DNA"/>
</dbReference>
<evidence type="ECO:0000313" key="2">
    <source>
        <dbReference type="Proteomes" id="UP000053825"/>
    </source>
</evidence>